<dbReference type="EMBL" id="JAINUL010000001">
    <property type="protein sequence ID" value="MCC0093740.1"/>
    <property type="molecule type" value="Genomic_DNA"/>
</dbReference>
<keyword evidence="3" id="KW-1185">Reference proteome</keyword>
<dbReference type="Pfam" id="PF02566">
    <property type="entry name" value="OsmC"/>
    <property type="match status" value="1"/>
</dbReference>
<dbReference type="InterPro" id="IPR015946">
    <property type="entry name" value="KH_dom-like_a/b"/>
</dbReference>
<dbReference type="PANTHER" id="PTHR39624:SF2">
    <property type="entry name" value="OSMC-LIKE PROTEIN"/>
    <property type="match status" value="1"/>
</dbReference>
<evidence type="ECO:0000256" key="1">
    <source>
        <dbReference type="SAM" id="MobiDB-lite"/>
    </source>
</evidence>
<feature type="region of interest" description="Disordered" evidence="1">
    <location>
        <begin position="130"/>
        <end position="163"/>
    </location>
</feature>
<comment type="caution">
    <text evidence="2">The sequence shown here is derived from an EMBL/GenBank/DDBJ whole genome shotgun (WGS) entry which is preliminary data.</text>
</comment>
<dbReference type="InterPro" id="IPR003718">
    <property type="entry name" value="OsmC/Ohr_fam"/>
</dbReference>
<name>A0ABS8DY07_9ACTN</name>
<accession>A0ABS8DY07</accession>
<proteinExistence type="predicted"/>
<evidence type="ECO:0000313" key="3">
    <source>
        <dbReference type="Proteomes" id="UP001520654"/>
    </source>
</evidence>
<dbReference type="PANTHER" id="PTHR39624">
    <property type="entry name" value="PROTEIN INVOLVED IN RIMO-MEDIATED BETA-METHYLTHIOLATION OF RIBOSOMAL PROTEIN S12 YCAO"/>
    <property type="match status" value="1"/>
</dbReference>
<sequence length="163" mass="17439">MTDTAPAQSSKDLQRLDVTHVEGDVYAIDVRGHQLRVDQPLGAGGTDTAPTPTELFAASLATCVAFYAGRYLLRHGLPRTGLSVRTEFAMAADPPARVASVHVVVTPPPELPEERRAGLLAVASHCTVHNTLRQPPETTVELEPSTPGRRTDESAPSRASDRP</sequence>
<reference evidence="2 3" key="1">
    <citation type="submission" date="2021-08" db="EMBL/GenBank/DDBJ databases">
        <title>Genomic Architecture of Streptomyces flavotricini NGL1 and Streptomyces erythrochromogenes HMS4 With Differential Plant Beneficial attributes and laccase production capabilities.</title>
        <authorList>
            <person name="Salwan R."/>
            <person name="Kaur R."/>
            <person name="Sharma V."/>
        </authorList>
    </citation>
    <scope>NUCLEOTIDE SEQUENCE [LARGE SCALE GENOMIC DNA]</scope>
    <source>
        <strain evidence="2 3">NGL1</strain>
    </source>
</reference>
<protein>
    <submittedName>
        <fullName evidence="2">OsmC family protein</fullName>
    </submittedName>
</protein>
<dbReference type="SUPFAM" id="SSF82784">
    <property type="entry name" value="OsmC-like"/>
    <property type="match status" value="1"/>
</dbReference>
<dbReference type="Proteomes" id="UP001520654">
    <property type="component" value="Unassembled WGS sequence"/>
</dbReference>
<gene>
    <name evidence="2" type="ORF">K7B10_02830</name>
</gene>
<dbReference type="Gene3D" id="3.30.300.20">
    <property type="match status" value="1"/>
</dbReference>
<evidence type="ECO:0000313" key="2">
    <source>
        <dbReference type="EMBL" id="MCC0093740.1"/>
    </source>
</evidence>
<feature type="compositionally biased region" description="Basic and acidic residues" evidence="1">
    <location>
        <begin position="149"/>
        <end position="163"/>
    </location>
</feature>
<dbReference type="InterPro" id="IPR036102">
    <property type="entry name" value="OsmC/Ohrsf"/>
</dbReference>
<dbReference type="RefSeq" id="WP_229334370.1">
    <property type="nucleotide sequence ID" value="NZ_JAINUL010000001.1"/>
</dbReference>
<organism evidence="2 3">
    <name type="scientific">Streptomyces flavotricini</name>
    <dbReference type="NCBI Taxonomy" id="66888"/>
    <lineage>
        <taxon>Bacteria</taxon>
        <taxon>Bacillati</taxon>
        <taxon>Actinomycetota</taxon>
        <taxon>Actinomycetes</taxon>
        <taxon>Kitasatosporales</taxon>
        <taxon>Streptomycetaceae</taxon>
        <taxon>Streptomyces</taxon>
    </lineage>
</organism>